<reference evidence="2 3" key="1">
    <citation type="submission" date="2014-09" db="EMBL/GenBank/DDBJ databases">
        <title>Alistipes sp. 627, sp. nov., a novel member of the family Rikenellaceae isolated from human faeces.</title>
        <authorList>
            <person name="Shkoporov A.N."/>
            <person name="Chaplin A.V."/>
            <person name="Motuzova O.V."/>
            <person name="Kafarskaia L.I."/>
            <person name="Khokhlova E.V."/>
            <person name="Efimov B.A."/>
        </authorList>
    </citation>
    <scope>NUCLEOTIDE SEQUENCE [LARGE SCALE GENOMIC DNA]</scope>
    <source>
        <strain evidence="2 3">627</strain>
    </source>
</reference>
<dbReference type="Gene3D" id="3.40.50.620">
    <property type="entry name" value="HUPs"/>
    <property type="match status" value="1"/>
</dbReference>
<dbReference type="GO" id="GO:0005524">
    <property type="term" value="F:ATP binding"/>
    <property type="evidence" value="ECO:0007669"/>
    <property type="project" value="UniProtKB-KW"/>
</dbReference>
<organism evidence="2 3">
    <name type="scientific">Alistipes inops</name>
    <dbReference type="NCBI Taxonomy" id="1501391"/>
    <lineage>
        <taxon>Bacteria</taxon>
        <taxon>Pseudomonadati</taxon>
        <taxon>Bacteroidota</taxon>
        <taxon>Bacteroidia</taxon>
        <taxon>Bacteroidales</taxon>
        <taxon>Rikenellaceae</taxon>
        <taxon>Alistipes</taxon>
    </lineage>
</organism>
<evidence type="ECO:0000313" key="2">
    <source>
        <dbReference type="EMBL" id="KHE41842.1"/>
    </source>
</evidence>
<accession>A0ABR4YHU4</accession>
<dbReference type="InterPro" id="IPR014729">
    <property type="entry name" value="Rossmann-like_a/b/a_fold"/>
</dbReference>
<keyword evidence="2" id="KW-0547">Nucleotide-binding</keyword>
<comment type="caution">
    <text evidence="2">The sequence shown here is derived from an EMBL/GenBank/DDBJ whole genome shotgun (WGS) entry which is preliminary data.</text>
</comment>
<proteinExistence type="predicted"/>
<dbReference type="Pfam" id="PF01902">
    <property type="entry name" value="Diphthami_syn_2"/>
    <property type="match status" value="1"/>
</dbReference>
<keyword evidence="3" id="KW-1185">Reference proteome</keyword>
<protein>
    <submittedName>
        <fullName evidence="2">ATP-binding domain-containing protein</fullName>
    </submittedName>
</protein>
<dbReference type="Gene3D" id="3.90.1490.10">
    <property type="entry name" value="putative n-type atp pyrophosphatase, domain 2"/>
    <property type="match status" value="1"/>
</dbReference>
<evidence type="ECO:0000313" key="3">
    <source>
        <dbReference type="Proteomes" id="UP000030889"/>
    </source>
</evidence>
<name>A0ABR4YHU4_9BACT</name>
<evidence type="ECO:0000259" key="1">
    <source>
        <dbReference type="Pfam" id="PF01902"/>
    </source>
</evidence>
<dbReference type="EMBL" id="JRGF01000008">
    <property type="protein sequence ID" value="KHE41842.1"/>
    <property type="molecule type" value="Genomic_DNA"/>
</dbReference>
<gene>
    <name evidence="2" type="ORF">LG35_07485</name>
</gene>
<dbReference type="RefSeq" id="WP_035473631.1">
    <property type="nucleotide sequence ID" value="NZ_JRGF01000008.1"/>
</dbReference>
<dbReference type="CDD" id="cd01994">
    <property type="entry name" value="AANH_PF0828-like"/>
    <property type="match status" value="1"/>
</dbReference>
<dbReference type="InterPro" id="IPR002761">
    <property type="entry name" value="Diphthami_syn_dom"/>
</dbReference>
<dbReference type="SUPFAM" id="SSF52402">
    <property type="entry name" value="Adenine nucleotide alpha hydrolases-like"/>
    <property type="match status" value="1"/>
</dbReference>
<keyword evidence="2" id="KW-0067">ATP-binding</keyword>
<feature type="domain" description="Diphthamide synthase" evidence="1">
    <location>
        <begin position="5"/>
        <end position="206"/>
    </location>
</feature>
<sequence>MDARMKAVFNWSGGKDSALALLTALRSEKYDVVSLLTTVSGADGRSTMHAIPERVLRAQAASIGIPLCTVNVTPGGEPEHDTHAMRLAAERFRSQGVTRFIFGDIFLHDVRTYREERLRPYGIEVVEPLWELSPQKAMEAFLASGLEAVITTTWAERLGREYIGRRLNRATVADFPAGIDLCGENGEYHTLCYGGPLFRQSVAFRLGEPYRWSQEVGMEDGSRRTFSYWTADIA</sequence>
<dbReference type="Proteomes" id="UP000030889">
    <property type="component" value="Unassembled WGS sequence"/>
</dbReference>